<feature type="domain" description="Glycosyl hydrolase family 31 C-terminal" evidence="5">
    <location>
        <begin position="499"/>
        <end position="579"/>
    </location>
</feature>
<dbReference type="RefSeq" id="WP_073290647.1">
    <property type="nucleotide sequence ID" value="NZ_FRCP01000022.1"/>
</dbReference>
<dbReference type="AlphaFoldDB" id="A0A1M7MSP8"/>
<gene>
    <name evidence="6" type="ORF">SAMN02746066_03985</name>
</gene>
<dbReference type="PANTHER" id="PTHR43863">
    <property type="entry name" value="HYDROLASE, PUTATIVE (AFU_ORTHOLOGUE AFUA_1G03140)-RELATED"/>
    <property type="match status" value="1"/>
</dbReference>
<dbReference type="Pfam" id="PF21365">
    <property type="entry name" value="Glyco_hydro_31_3rd"/>
    <property type="match status" value="1"/>
</dbReference>
<dbReference type="GO" id="GO:0030246">
    <property type="term" value="F:carbohydrate binding"/>
    <property type="evidence" value="ECO:0007669"/>
    <property type="project" value="InterPro"/>
</dbReference>
<dbReference type="PANTHER" id="PTHR43863:SF2">
    <property type="entry name" value="MALTASE-GLUCOAMYLASE"/>
    <property type="match status" value="1"/>
</dbReference>
<dbReference type="SUPFAM" id="SSF51011">
    <property type="entry name" value="Glycosyl hydrolase domain"/>
    <property type="match status" value="1"/>
</dbReference>
<dbReference type="STRING" id="1120996.SAMN02746066_03985"/>
<dbReference type="CDD" id="cd06592">
    <property type="entry name" value="GH31_NET37"/>
    <property type="match status" value="1"/>
</dbReference>
<dbReference type="InterPro" id="IPR017853">
    <property type="entry name" value="GH"/>
</dbReference>
<feature type="domain" description="Glycoside hydrolase family 31 TIM barrel" evidence="3">
    <location>
        <begin position="194"/>
        <end position="489"/>
    </location>
</feature>
<dbReference type="InterPro" id="IPR011013">
    <property type="entry name" value="Gal_mutarotase_sf_dom"/>
</dbReference>
<keyword evidence="2 6" id="KW-0378">Hydrolase</keyword>
<proteinExistence type="inferred from homology"/>
<feature type="domain" description="Glycoside hydrolase family 31 N-terminal" evidence="4">
    <location>
        <begin position="57"/>
        <end position="121"/>
    </location>
</feature>
<dbReference type="Gene3D" id="2.60.40.1180">
    <property type="entry name" value="Golgi alpha-mannosidase II"/>
    <property type="match status" value="1"/>
</dbReference>
<keyword evidence="2" id="KW-0326">Glycosidase</keyword>
<dbReference type="SUPFAM" id="SSF74650">
    <property type="entry name" value="Galactose mutarotase-like"/>
    <property type="match status" value="1"/>
</dbReference>
<dbReference type="Gene3D" id="2.60.40.1760">
    <property type="entry name" value="glycosyl hydrolase (family 31)"/>
    <property type="match status" value="1"/>
</dbReference>
<sequence length="651" mass="74273">MVIQMQRAKKITLGTPEAITPVKFSNVNNNLIQGDVTYDTSLIRFKVTASGCVIEMPLDPDEEVFGFGLQLKGFDHRGTKKYLRPNADPVANTGDSHAPVPFYVTTKGYGVYVDTARYASFYCGFGKNKNRENIRNKAVAVTPEELYEKNKTDEITQMVIDIPAAKGVDLYIFEGDSITEIVAGYNQFSGGGCMPSLWGLGMFYRCYTRYTQEEIIKMADYFRENDIPCDMIGLEPGWQESSYSCSYLWDKDRIPDPDSLIKELRNRHYNINLWEHVFVNSTSPIYRPLNKYSGDFEVWQGLVPDFGTKEGVDIFSEYHKTNFIDKGILGFKLDECDGSDYTGSWSYPNCSEFPSGMNGEQMHSMIGNLYQQTILKALGNNRTLSEVRSAGALAAPYPFVLYSDLYEHKDFIRGLVNSGFSGLLWTPEVRHADSKEELIRRVQAVIFSPQAIINGWYIDKAPWIDMRATNEIKGLFEVRMQLVPYIYSAFYQYYKKGIAPVRALVSDYSSDQNTYKIDDEYLFGDSLLVAPILAGETKRTVYLPKGKWYDFWTNQKYKGGYHIMETDTIPVFVKDNSILPLAQPVMYMEEGTQFKLDIKVYGSGGTIILIEDNGMTYDTNYKEYILTGNKDEDEQVILDSSRYCINSVQYF</sequence>
<dbReference type="EMBL" id="FRCP01000022">
    <property type="protein sequence ID" value="SHM93585.1"/>
    <property type="molecule type" value="Genomic_DNA"/>
</dbReference>
<evidence type="ECO:0000256" key="1">
    <source>
        <dbReference type="ARBA" id="ARBA00007806"/>
    </source>
</evidence>
<dbReference type="InterPro" id="IPR025887">
    <property type="entry name" value="Glyco_hydro_31_N_dom"/>
</dbReference>
<dbReference type="InterPro" id="IPR000322">
    <property type="entry name" value="Glyco_hydro_31_TIM"/>
</dbReference>
<name>A0A1M7MSP8_9FIRM</name>
<dbReference type="SUPFAM" id="SSF51445">
    <property type="entry name" value="(Trans)glycosidases"/>
    <property type="match status" value="1"/>
</dbReference>
<dbReference type="GO" id="GO:0005975">
    <property type="term" value="P:carbohydrate metabolic process"/>
    <property type="evidence" value="ECO:0007669"/>
    <property type="project" value="InterPro"/>
</dbReference>
<dbReference type="CDD" id="cd14752">
    <property type="entry name" value="GH31_N"/>
    <property type="match status" value="1"/>
</dbReference>
<organism evidence="6 7">
    <name type="scientific">Anaerosporobacter mobilis DSM 15930</name>
    <dbReference type="NCBI Taxonomy" id="1120996"/>
    <lineage>
        <taxon>Bacteria</taxon>
        <taxon>Bacillati</taxon>
        <taxon>Bacillota</taxon>
        <taxon>Clostridia</taxon>
        <taxon>Lachnospirales</taxon>
        <taxon>Lachnospiraceae</taxon>
        <taxon>Anaerosporobacter</taxon>
    </lineage>
</organism>
<dbReference type="GO" id="GO:0004553">
    <property type="term" value="F:hydrolase activity, hydrolyzing O-glycosyl compounds"/>
    <property type="evidence" value="ECO:0007669"/>
    <property type="project" value="InterPro"/>
</dbReference>
<dbReference type="OrthoDB" id="176168at2"/>
<evidence type="ECO:0000313" key="7">
    <source>
        <dbReference type="Proteomes" id="UP000184038"/>
    </source>
</evidence>
<evidence type="ECO:0000313" key="6">
    <source>
        <dbReference type="EMBL" id="SHM93585.1"/>
    </source>
</evidence>
<evidence type="ECO:0000259" key="3">
    <source>
        <dbReference type="Pfam" id="PF01055"/>
    </source>
</evidence>
<comment type="similarity">
    <text evidence="1 2">Belongs to the glycosyl hydrolase 31 family.</text>
</comment>
<dbReference type="Proteomes" id="UP000184038">
    <property type="component" value="Unassembled WGS sequence"/>
</dbReference>
<dbReference type="InterPro" id="IPR048395">
    <property type="entry name" value="Glyco_hydro_31_C"/>
</dbReference>
<reference evidence="6 7" key="1">
    <citation type="submission" date="2016-11" db="EMBL/GenBank/DDBJ databases">
        <authorList>
            <person name="Jaros S."/>
            <person name="Januszkiewicz K."/>
            <person name="Wedrychowicz H."/>
        </authorList>
    </citation>
    <scope>NUCLEOTIDE SEQUENCE [LARGE SCALE GENOMIC DNA]</scope>
    <source>
        <strain evidence="6 7">DSM 15930</strain>
    </source>
</reference>
<evidence type="ECO:0000259" key="5">
    <source>
        <dbReference type="Pfam" id="PF21365"/>
    </source>
</evidence>
<keyword evidence="7" id="KW-1185">Reference proteome</keyword>
<dbReference type="Gene3D" id="3.20.20.80">
    <property type="entry name" value="Glycosidases"/>
    <property type="match status" value="1"/>
</dbReference>
<dbReference type="Pfam" id="PF01055">
    <property type="entry name" value="Glyco_hydro_31_2nd"/>
    <property type="match status" value="1"/>
</dbReference>
<dbReference type="InterPro" id="IPR051816">
    <property type="entry name" value="Glycosyl_Hydrolase_31"/>
</dbReference>
<dbReference type="Pfam" id="PF13802">
    <property type="entry name" value="Gal_mutarotas_2"/>
    <property type="match status" value="1"/>
</dbReference>
<evidence type="ECO:0000259" key="4">
    <source>
        <dbReference type="Pfam" id="PF13802"/>
    </source>
</evidence>
<accession>A0A1M7MSP8</accession>
<dbReference type="InterPro" id="IPR013780">
    <property type="entry name" value="Glyco_hydro_b"/>
</dbReference>
<evidence type="ECO:0000256" key="2">
    <source>
        <dbReference type="RuleBase" id="RU361185"/>
    </source>
</evidence>
<protein>
    <submittedName>
        <fullName evidence="6">Alpha-D-xyloside xylohydrolase</fullName>
    </submittedName>
</protein>